<reference evidence="1" key="1">
    <citation type="submission" date="2021-12" db="EMBL/GenBank/DDBJ databases">
        <authorList>
            <person name="King R."/>
        </authorList>
    </citation>
    <scope>NUCLEOTIDE SEQUENCE</scope>
</reference>
<dbReference type="PRINTS" id="PR00081">
    <property type="entry name" value="GDHRDH"/>
</dbReference>
<organism evidence="1 2">
    <name type="scientific">Diatraea saccharalis</name>
    <name type="common">sugarcane borer</name>
    <dbReference type="NCBI Taxonomy" id="40085"/>
    <lineage>
        <taxon>Eukaryota</taxon>
        <taxon>Metazoa</taxon>
        <taxon>Ecdysozoa</taxon>
        <taxon>Arthropoda</taxon>
        <taxon>Hexapoda</taxon>
        <taxon>Insecta</taxon>
        <taxon>Pterygota</taxon>
        <taxon>Neoptera</taxon>
        <taxon>Endopterygota</taxon>
        <taxon>Lepidoptera</taxon>
        <taxon>Glossata</taxon>
        <taxon>Ditrysia</taxon>
        <taxon>Pyraloidea</taxon>
        <taxon>Crambidae</taxon>
        <taxon>Crambinae</taxon>
        <taxon>Diatraea</taxon>
    </lineage>
</organism>
<accession>A0A9N9R7C7</accession>
<dbReference type="PANTHER" id="PTHR43975:SF2">
    <property type="entry name" value="EG:BACR7A4.14 PROTEIN-RELATED"/>
    <property type="match status" value="1"/>
</dbReference>
<dbReference type="AlphaFoldDB" id="A0A9N9R7C7"/>
<name>A0A9N9R7C7_9NEOP</name>
<dbReference type="OrthoDB" id="47007at2759"/>
<dbReference type="InterPro" id="IPR036291">
    <property type="entry name" value="NAD(P)-bd_dom_sf"/>
</dbReference>
<dbReference type="EMBL" id="OU893334">
    <property type="protein sequence ID" value="CAG9791687.1"/>
    <property type="molecule type" value="Genomic_DNA"/>
</dbReference>
<evidence type="ECO:0000313" key="1">
    <source>
        <dbReference type="EMBL" id="CAG9791687.1"/>
    </source>
</evidence>
<dbReference type="Pfam" id="PF13561">
    <property type="entry name" value="adh_short_C2"/>
    <property type="match status" value="1"/>
</dbReference>
<gene>
    <name evidence="1" type="ORF">DIATSA_LOCUS9286</name>
</gene>
<sequence length="252" mass="26689">MNLDGKVVIVTGASSGIGAKAAEFFCREGAKAVLVARNETKLKSVSEKCKAAGGSHIVIKADVSNDEDTKNIIDNTLKEFGKIDVLVNNAAVGCYGNILDGNFVKSYDSMVNINLRAILQLTCLATPYLTKTKGNIVNISSVTSFASPKGTIGAYGLLKAALNYFTKTAAAELGSSGVRVNTISPGPVYTDILENSGARFSFDRLEATTLLHRVSEPDEIADLILYLASDKARGITGSNYVIDNGVLLKKSK</sequence>
<evidence type="ECO:0000313" key="2">
    <source>
        <dbReference type="Proteomes" id="UP001153714"/>
    </source>
</evidence>
<reference evidence="1" key="2">
    <citation type="submission" date="2022-10" db="EMBL/GenBank/DDBJ databases">
        <authorList>
            <consortium name="ENA_rothamsted_submissions"/>
            <consortium name="culmorum"/>
            <person name="King R."/>
        </authorList>
    </citation>
    <scope>NUCLEOTIDE SEQUENCE</scope>
</reference>
<dbReference type="PANTHER" id="PTHR43975">
    <property type="entry name" value="ZGC:101858"/>
    <property type="match status" value="1"/>
</dbReference>
<dbReference type="Gene3D" id="3.40.50.720">
    <property type="entry name" value="NAD(P)-binding Rossmann-like Domain"/>
    <property type="match status" value="1"/>
</dbReference>
<dbReference type="SUPFAM" id="SSF51735">
    <property type="entry name" value="NAD(P)-binding Rossmann-fold domains"/>
    <property type="match status" value="1"/>
</dbReference>
<dbReference type="FunFam" id="3.40.50.720:FF:000084">
    <property type="entry name" value="Short-chain dehydrogenase reductase"/>
    <property type="match status" value="1"/>
</dbReference>
<dbReference type="InterPro" id="IPR002347">
    <property type="entry name" value="SDR_fam"/>
</dbReference>
<protein>
    <submittedName>
        <fullName evidence="1">Uncharacterized protein</fullName>
    </submittedName>
</protein>
<dbReference type="PRINTS" id="PR00080">
    <property type="entry name" value="SDRFAMILY"/>
</dbReference>
<proteinExistence type="predicted"/>
<keyword evidence="2" id="KW-1185">Reference proteome</keyword>
<dbReference type="Proteomes" id="UP001153714">
    <property type="component" value="Chromosome 3"/>
</dbReference>